<dbReference type="eggNOG" id="ENOG502SZN5">
    <property type="taxonomic scope" value="Eukaryota"/>
</dbReference>
<evidence type="ECO:0000313" key="4">
    <source>
        <dbReference type="Proteomes" id="UP000015104"/>
    </source>
</evidence>
<keyword evidence="1" id="KW-0732">Signal</keyword>
<reference evidence="3" key="2">
    <citation type="submission" date="2015-06" db="UniProtKB">
        <authorList>
            <consortium name="EnsemblMetazoa"/>
        </authorList>
    </citation>
    <scope>IDENTIFICATION</scope>
</reference>
<dbReference type="CDD" id="cd00301">
    <property type="entry name" value="lipocalin_FABP"/>
    <property type="match status" value="1"/>
</dbReference>
<dbReference type="GO" id="GO:0000302">
    <property type="term" value="P:response to reactive oxygen species"/>
    <property type="evidence" value="ECO:0007669"/>
    <property type="project" value="TreeGrafter"/>
</dbReference>
<reference evidence="4" key="1">
    <citation type="submission" date="2011-08" db="EMBL/GenBank/DDBJ databases">
        <authorList>
            <person name="Rombauts S."/>
        </authorList>
    </citation>
    <scope>NUCLEOTIDE SEQUENCE</scope>
    <source>
        <strain evidence="4">London</strain>
    </source>
</reference>
<dbReference type="PANTHER" id="PTHR10612:SF34">
    <property type="entry name" value="APOLIPOPROTEIN D"/>
    <property type="match status" value="1"/>
</dbReference>
<dbReference type="PANTHER" id="PTHR10612">
    <property type="entry name" value="APOLIPOPROTEIN D"/>
    <property type="match status" value="1"/>
</dbReference>
<sequence>MKMFVTLFVVFAVASSALGECPVPPNVPGADIGKIAGRWYRIGGKSIITGNPRTDLYITDDFIPLEDGNFNYTITEAYSEDIKFSVYNLAERTDSQNSLNVYDIERKVPYHMTYYIIDTDYDNYLAAYACLETPISTSPVTSFILSRTNSMSAAKYDELSNLLVNIFKKYSPDFDPED</sequence>
<accession>T1K726</accession>
<evidence type="ECO:0000256" key="1">
    <source>
        <dbReference type="SAM" id="SignalP"/>
    </source>
</evidence>
<dbReference type="AlphaFoldDB" id="T1K726"/>
<dbReference type="GO" id="GO:0005737">
    <property type="term" value="C:cytoplasm"/>
    <property type="evidence" value="ECO:0007669"/>
    <property type="project" value="TreeGrafter"/>
</dbReference>
<name>T1K726_TETUR</name>
<dbReference type="KEGG" id="tut:107361010"/>
<evidence type="ECO:0000259" key="2">
    <source>
        <dbReference type="Pfam" id="PF00061"/>
    </source>
</evidence>
<dbReference type="InterPro" id="IPR012674">
    <property type="entry name" value="Calycin"/>
</dbReference>
<dbReference type="EMBL" id="CAEY01001799">
    <property type="status" value="NOT_ANNOTATED_CDS"/>
    <property type="molecule type" value="Genomic_DNA"/>
</dbReference>
<organism evidence="3 4">
    <name type="scientific">Tetranychus urticae</name>
    <name type="common">Two-spotted spider mite</name>
    <dbReference type="NCBI Taxonomy" id="32264"/>
    <lineage>
        <taxon>Eukaryota</taxon>
        <taxon>Metazoa</taxon>
        <taxon>Ecdysozoa</taxon>
        <taxon>Arthropoda</taxon>
        <taxon>Chelicerata</taxon>
        <taxon>Arachnida</taxon>
        <taxon>Acari</taxon>
        <taxon>Acariformes</taxon>
        <taxon>Trombidiformes</taxon>
        <taxon>Prostigmata</taxon>
        <taxon>Eleutherengona</taxon>
        <taxon>Raphignathae</taxon>
        <taxon>Tetranychoidea</taxon>
        <taxon>Tetranychidae</taxon>
        <taxon>Tetranychus</taxon>
    </lineage>
</organism>
<dbReference type="HOGENOM" id="CLU_127873_0_0_1"/>
<dbReference type="SUPFAM" id="SSF50814">
    <property type="entry name" value="Lipocalins"/>
    <property type="match status" value="1"/>
</dbReference>
<dbReference type="Pfam" id="PF00061">
    <property type="entry name" value="Lipocalin"/>
    <property type="match status" value="1"/>
</dbReference>
<keyword evidence="4" id="KW-1185">Reference proteome</keyword>
<dbReference type="EnsemblMetazoa" id="tetur06g02670.1">
    <property type="protein sequence ID" value="tetur06g02670.1"/>
    <property type="gene ID" value="tetur06g02670"/>
</dbReference>
<dbReference type="InterPro" id="IPR000566">
    <property type="entry name" value="Lipocln_cytosolic_FA-bd_dom"/>
</dbReference>
<dbReference type="GO" id="GO:0006629">
    <property type="term" value="P:lipid metabolic process"/>
    <property type="evidence" value="ECO:0007669"/>
    <property type="project" value="TreeGrafter"/>
</dbReference>
<dbReference type="Proteomes" id="UP000015104">
    <property type="component" value="Unassembled WGS sequence"/>
</dbReference>
<feature type="chain" id="PRO_5004591179" description="Lipocalin/cytosolic fatty-acid binding domain-containing protein" evidence="1">
    <location>
        <begin position="20"/>
        <end position="178"/>
    </location>
</feature>
<feature type="domain" description="Lipocalin/cytosolic fatty-acid binding" evidence="2">
    <location>
        <begin position="36"/>
        <end position="159"/>
    </location>
</feature>
<proteinExistence type="predicted"/>
<dbReference type="Gene3D" id="2.40.128.20">
    <property type="match status" value="1"/>
</dbReference>
<evidence type="ECO:0000313" key="3">
    <source>
        <dbReference type="EnsemblMetazoa" id="tetur06g02670.1"/>
    </source>
</evidence>
<feature type="signal peptide" evidence="1">
    <location>
        <begin position="1"/>
        <end position="19"/>
    </location>
</feature>
<gene>
    <name evidence="3" type="primary">107361010</name>
</gene>
<protein>
    <recommendedName>
        <fullName evidence="2">Lipocalin/cytosolic fatty-acid binding domain-containing protein</fullName>
    </recommendedName>
</protein>